<feature type="transmembrane region" description="Helical" evidence="1">
    <location>
        <begin position="6"/>
        <end position="26"/>
    </location>
</feature>
<comment type="caution">
    <text evidence="2">The sequence shown here is derived from an EMBL/GenBank/DDBJ whole genome shotgun (WGS) entry which is preliminary data.</text>
</comment>
<dbReference type="PANTHER" id="PTHR31033">
    <property type="entry name" value="PROTEIN, PUTATIVE-RELATED"/>
    <property type="match status" value="1"/>
</dbReference>
<evidence type="ECO:0000313" key="2">
    <source>
        <dbReference type="EMBL" id="TYB33182.1"/>
    </source>
</evidence>
<keyword evidence="1" id="KW-0472">Membrane</keyword>
<reference evidence="2 3" key="1">
    <citation type="submission" date="2019-08" db="EMBL/GenBank/DDBJ databases">
        <title>Genomic characterization of a novel candidate phylum (ARYD3) from a high temperature, high salinity tertiary oil reservoir in north central Oklahoma, USA.</title>
        <authorList>
            <person name="Youssef N.H."/>
            <person name="Yadav A."/>
            <person name="Elshahed M.S."/>
        </authorList>
    </citation>
    <scope>NUCLEOTIDE SEQUENCE [LARGE SCALE GENOMIC DNA]</scope>
    <source>
        <strain evidence="2">ARYD1</strain>
    </source>
</reference>
<keyword evidence="1" id="KW-0812">Transmembrane</keyword>
<dbReference type="EMBL" id="VSIV01000181">
    <property type="protein sequence ID" value="TYB33182.1"/>
    <property type="molecule type" value="Genomic_DNA"/>
</dbReference>
<dbReference type="RefSeq" id="WP_303701316.1">
    <property type="nucleotide sequence ID" value="NZ_VSIV01000181.1"/>
</dbReference>
<organism evidence="2 3">
    <name type="scientific">Flexistipes sinusarabici</name>
    <dbReference type="NCBI Taxonomy" id="2352"/>
    <lineage>
        <taxon>Bacteria</taxon>
        <taxon>Pseudomonadati</taxon>
        <taxon>Deferribacterota</taxon>
        <taxon>Deferribacteres</taxon>
        <taxon>Deferribacterales</taxon>
        <taxon>Flexistipitaceae</taxon>
        <taxon>Flexistipes</taxon>
    </lineage>
</organism>
<name>A0A5D0MLA3_FLESI</name>
<evidence type="ECO:0000256" key="1">
    <source>
        <dbReference type="SAM" id="Phobius"/>
    </source>
</evidence>
<keyword evidence="1" id="KW-1133">Transmembrane helix</keyword>
<proteinExistence type="predicted"/>
<feature type="transmembrane region" description="Helical" evidence="1">
    <location>
        <begin position="33"/>
        <end position="51"/>
    </location>
</feature>
<gene>
    <name evidence="2" type="ORF">FXF49_07700</name>
</gene>
<dbReference type="AlphaFoldDB" id="A0A5D0MLA3"/>
<sequence length="85" mass="9712">MNTQVIFYFILLLIFTYAINIPFGIARRKFSKFSMGWFLCIHAPIPIIAFLRISTQISFKFIPILIAVAIAGQMTGSRVKRNNLS</sequence>
<evidence type="ECO:0000313" key="3">
    <source>
        <dbReference type="Proteomes" id="UP000323337"/>
    </source>
</evidence>
<dbReference type="Proteomes" id="UP000323337">
    <property type="component" value="Unassembled WGS sequence"/>
</dbReference>
<dbReference type="PANTHER" id="PTHR31033:SF18">
    <property type="entry name" value="OS06G0115800 PROTEIN"/>
    <property type="match status" value="1"/>
</dbReference>
<protein>
    <submittedName>
        <fullName evidence="2">Uncharacterized protein</fullName>
    </submittedName>
</protein>
<accession>A0A5D0MLA3</accession>